<evidence type="ECO:0000313" key="3">
    <source>
        <dbReference type="EMBL" id="KAF6823753.1"/>
    </source>
</evidence>
<comment type="caution">
    <text evidence="3">The sequence shown here is derived from an EMBL/GenBank/DDBJ whole genome shotgun (WGS) entry which is preliminary data.</text>
</comment>
<reference evidence="3" key="1">
    <citation type="journal article" date="2020" name="Phytopathology">
        <title>Genome Sequence Resources of Colletotrichum truncatum, C. plurivorum, C. musicola, and C. sojae: Four Species Pathogenic to Soybean (Glycine max).</title>
        <authorList>
            <person name="Rogerio F."/>
            <person name="Boufleur T.R."/>
            <person name="Ciampi-Guillardi M."/>
            <person name="Sukno S.A."/>
            <person name="Thon M.R."/>
            <person name="Massola Junior N.S."/>
            <person name="Baroncelli R."/>
        </authorList>
    </citation>
    <scope>NUCLEOTIDE SEQUENCE</scope>
    <source>
        <strain evidence="3">LFN00145</strain>
    </source>
</reference>
<dbReference type="Pfam" id="PF13489">
    <property type="entry name" value="Methyltransf_23"/>
    <property type="match status" value="1"/>
</dbReference>
<dbReference type="AlphaFoldDB" id="A0A8H6K302"/>
<dbReference type="Gene3D" id="3.40.50.150">
    <property type="entry name" value="Vaccinia Virus protein VP39"/>
    <property type="match status" value="1"/>
</dbReference>
<keyword evidence="4" id="KW-1185">Reference proteome</keyword>
<dbReference type="InterPro" id="IPR029063">
    <property type="entry name" value="SAM-dependent_MTases_sf"/>
</dbReference>
<evidence type="ECO:0000256" key="2">
    <source>
        <dbReference type="SAM" id="MobiDB-lite"/>
    </source>
</evidence>
<gene>
    <name evidence="3" type="ORF">CPLU01_11220</name>
</gene>
<sequence>MCADNPNNNNIRPDDIEADDHSDISSIHTSSTASLSESIREYRQIHGRTFTQRTEYWGPNDERASESLDFNHFWMTDLFDGKLFHAPIEGSPQRVLDMGCGTGIWSIDMADTHPPTEVTGVDLSPIQPSWVPPNCKFVIDDFEQEWTWPDNHFDFIFGRNLEACFADLPSTMKEAFKHTKPGGYIEMVETDSRCWSQAKELPEDHIYTRWHDAAIPAANSLGKPGENAARGKLDEAMLEAGYVDLVHLKYKVPVGGWGADPKLRRIGHCVQQWAEEGMEGFGLYLLKEIAGLSYAEIQVMFAEHRAAYRDYKLQSFFWLHVVYARKPESSEETETAPAATD</sequence>
<protein>
    <submittedName>
        <fullName evidence="3">Methyltransferase domain-containing protein</fullName>
    </submittedName>
</protein>
<dbReference type="PANTHER" id="PTHR43591:SF24">
    <property type="entry name" value="2-METHOXY-6-POLYPRENYL-1,4-BENZOQUINOL METHYLASE, MITOCHONDRIAL"/>
    <property type="match status" value="1"/>
</dbReference>
<feature type="region of interest" description="Disordered" evidence="2">
    <location>
        <begin position="1"/>
        <end position="32"/>
    </location>
</feature>
<dbReference type="SUPFAM" id="SSF53335">
    <property type="entry name" value="S-adenosyl-L-methionine-dependent methyltransferases"/>
    <property type="match status" value="1"/>
</dbReference>
<keyword evidence="3" id="KW-0489">Methyltransferase</keyword>
<dbReference type="Proteomes" id="UP000654918">
    <property type="component" value="Unassembled WGS sequence"/>
</dbReference>
<evidence type="ECO:0000256" key="1">
    <source>
        <dbReference type="ARBA" id="ARBA00038158"/>
    </source>
</evidence>
<feature type="compositionally biased region" description="Basic and acidic residues" evidence="2">
    <location>
        <begin position="12"/>
        <end position="23"/>
    </location>
</feature>
<dbReference type="GO" id="GO:0008168">
    <property type="term" value="F:methyltransferase activity"/>
    <property type="evidence" value="ECO:0007669"/>
    <property type="project" value="UniProtKB-KW"/>
</dbReference>
<proteinExistence type="inferred from homology"/>
<dbReference type="CDD" id="cd02440">
    <property type="entry name" value="AdoMet_MTases"/>
    <property type="match status" value="1"/>
</dbReference>
<feature type="compositionally biased region" description="Low complexity" evidence="2">
    <location>
        <begin position="1"/>
        <end position="11"/>
    </location>
</feature>
<name>A0A8H6K302_9PEZI</name>
<organism evidence="3 4">
    <name type="scientific">Colletotrichum plurivorum</name>
    <dbReference type="NCBI Taxonomy" id="2175906"/>
    <lineage>
        <taxon>Eukaryota</taxon>
        <taxon>Fungi</taxon>
        <taxon>Dikarya</taxon>
        <taxon>Ascomycota</taxon>
        <taxon>Pezizomycotina</taxon>
        <taxon>Sordariomycetes</taxon>
        <taxon>Hypocreomycetidae</taxon>
        <taxon>Glomerellales</taxon>
        <taxon>Glomerellaceae</taxon>
        <taxon>Colletotrichum</taxon>
        <taxon>Colletotrichum orchidearum species complex</taxon>
    </lineage>
</organism>
<dbReference type="EMBL" id="WIGO01000206">
    <property type="protein sequence ID" value="KAF6823753.1"/>
    <property type="molecule type" value="Genomic_DNA"/>
</dbReference>
<dbReference type="PANTHER" id="PTHR43591">
    <property type="entry name" value="METHYLTRANSFERASE"/>
    <property type="match status" value="1"/>
</dbReference>
<evidence type="ECO:0000313" key="4">
    <source>
        <dbReference type="Proteomes" id="UP000654918"/>
    </source>
</evidence>
<dbReference type="GO" id="GO:0032259">
    <property type="term" value="P:methylation"/>
    <property type="evidence" value="ECO:0007669"/>
    <property type="project" value="UniProtKB-KW"/>
</dbReference>
<accession>A0A8H6K302</accession>
<comment type="similarity">
    <text evidence="1">Belongs to the methyltransferase superfamily. LaeA methyltransferase family.</text>
</comment>
<keyword evidence="3" id="KW-0808">Transferase</keyword>